<comment type="similarity">
    <text evidence="2 10">Belongs to the disproportionating enzyme family.</text>
</comment>
<proteinExistence type="inferred from homology"/>
<protein>
    <recommendedName>
        <fullName evidence="4 10">4-alpha-glucanotransferase</fullName>
        <ecNumber evidence="3 10">2.4.1.25</ecNumber>
    </recommendedName>
    <alternativeName>
        <fullName evidence="8 10">Amylomaltase</fullName>
    </alternativeName>
    <alternativeName>
        <fullName evidence="9 10">Disproportionating enzyme</fullName>
    </alternativeName>
</protein>
<keyword evidence="5 10" id="KW-0328">Glycosyltransferase</keyword>
<dbReference type="KEGG" id="ceh:CEW89_00635"/>
<evidence type="ECO:0000256" key="7">
    <source>
        <dbReference type="ARBA" id="ARBA00023277"/>
    </source>
</evidence>
<evidence type="ECO:0000256" key="6">
    <source>
        <dbReference type="ARBA" id="ARBA00022679"/>
    </source>
</evidence>
<dbReference type="NCBIfam" id="TIGR00217">
    <property type="entry name" value="malQ"/>
    <property type="match status" value="1"/>
</dbReference>
<dbReference type="Pfam" id="PF02446">
    <property type="entry name" value="Glyco_hydro_77"/>
    <property type="match status" value="1"/>
</dbReference>
<accession>A0A291G801</accession>
<dbReference type="STRING" id="1758178.GCA_001550095_03508"/>
<dbReference type="EMBL" id="CP022196">
    <property type="protein sequence ID" value="ATG46204.1"/>
    <property type="molecule type" value="Genomic_DNA"/>
</dbReference>
<dbReference type="GO" id="GO:0005975">
    <property type="term" value="P:carbohydrate metabolic process"/>
    <property type="evidence" value="ECO:0007669"/>
    <property type="project" value="InterPro"/>
</dbReference>
<dbReference type="AlphaFoldDB" id="A0A291G801"/>
<organism evidence="11 12">
    <name type="scientific">Celeribacter ethanolicus</name>
    <dbReference type="NCBI Taxonomy" id="1758178"/>
    <lineage>
        <taxon>Bacteria</taxon>
        <taxon>Pseudomonadati</taxon>
        <taxon>Pseudomonadota</taxon>
        <taxon>Alphaproteobacteria</taxon>
        <taxon>Rhodobacterales</taxon>
        <taxon>Roseobacteraceae</taxon>
        <taxon>Celeribacter</taxon>
    </lineage>
</organism>
<evidence type="ECO:0000256" key="2">
    <source>
        <dbReference type="ARBA" id="ARBA00005684"/>
    </source>
</evidence>
<name>A0A291G801_9RHOB</name>
<evidence type="ECO:0000256" key="9">
    <source>
        <dbReference type="ARBA" id="ARBA00031501"/>
    </source>
</evidence>
<dbReference type="SUPFAM" id="SSF51445">
    <property type="entry name" value="(Trans)glycosidases"/>
    <property type="match status" value="1"/>
</dbReference>
<dbReference type="GO" id="GO:0004134">
    <property type="term" value="F:4-alpha-glucanotransferase activity"/>
    <property type="evidence" value="ECO:0007669"/>
    <property type="project" value="UniProtKB-EC"/>
</dbReference>
<evidence type="ECO:0000256" key="5">
    <source>
        <dbReference type="ARBA" id="ARBA00022676"/>
    </source>
</evidence>
<reference evidence="11 12" key="1">
    <citation type="submission" date="2017-06" db="EMBL/GenBank/DDBJ databases">
        <title>Celeribacter sp. TSPH2 complete genome sequence.</title>
        <authorList>
            <person name="Woo J.-H."/>
            <person name="Kim H.-S."/>
        </authorList>
    </citation>
    <scope>NUCLEOTIDE SEQUENCE [LARGE SCALE GENOMIC DNA]</scope>
    <source>
        <strain evidence="11 12">TSPH2</strain>
    </source>
</reference>
<dbReference type="PANTHER" id="PTHR32438:SF5">
    <property type="entry name" value="4-ALPHA-GLUCANOTRANSFERASE DPE1, CHLOROPLASTIC_AMYLOPLASTIC"/>
    <property type="match status" value="1"/>
</dbReference>
<evidence type="ECO:0000256" key="1">
    <source>
        <dbReference type="ARBA" id="ARBA00000439"/>
    </source>
</evidence>
<dbReference type="RefSeq" id="WP_096804524.1">
    <property type="nucleotide sequence ID" value="NZ_CP022196.1"/>
</dbReference>
<gene>
    <name evidence="11" type="primary">malQ</name>
    <name evidence="11" type="ORF">CEW89_00635</name>
</gene>
<evidence type="ECO:0000256" key="3">
    <source>
        <dbReference type="ARBA" id="ARBA00012560"/>
    </source>
</evidence>
<keyword evidence="7 10" id="KW-0119">Carbohydrate metabolism</keyword>
<dbReference type="OrthoDB" id="9763489at2"/>
<comment type="catalytic activity">
    <reaction evidence="1 10">
        <text>Transfers a segment of a (1-&gt;4)-alpha-D-glucan to a new position in an acceptor, which may be glucose or a (1-&gt;4)-alpha-D-glucan.</text>
        <dbReference type="EC" id="2.4.1.25"/>
    </reaction>
</comment>
<dbReference type="InterPro" id="IPR017853">
    <property type="entry name" value="GH"/>
</dbReference>
<evidence type="ECO:0000256" key="10">
    <source>
        <dbReference type="RuleBase" id="RU361207"/>
    </source>
</evidence>
<dbReference type="PANTHER" id="PTHR32438">
    <property type="entry name" value="4-ALPHA-GLUCANOTRANSFERASE DPE1, CHLOROPLASTIC/AMYLOPLASTIC"/>
    <property type="match status" value="1"/>
</dbReference>
<evidence type="ECO:0000256" key="4">
    <source>
        <dbReference type="ARBA" id="ARBA00020295"/>
    </source>
</evidence>
<evidence type="ECO:0000313" key="11">
    <source>
        <dbReference type="EMBL" id="ATG46204.1"/>
    </source>
</evidence>
<keyword evidence="6 10" id="KW-0808">Transferase</keyword>
<dbReference type="EC" id="2.4.1.25" evidence="3 10"/>
<evidence type="ECO:0000313" key="12">
    <source>
        <dbReference type="Proteomes" id="UP000217935"/>
    </source>
</evidence>
<dbReference type="Gene3D" id="3.20.20.80">
    <property type="entry name" value="Glycosidases"/>
    <property type="match status" value="1"/>
</dbReference>
<sequence length="625" mass="67873">MTDPRLELAYARGIYAEYYDQMGVHHVTSVETAVALLAAMGIEAATEAEARVHLEEGDGVLPWDVVCEAGAKPCVDIGDAPWELIFETGEMLEGQGADALPELPLGIHKLIAAFPDRAQRITLLAAPATIPLPPRGWGMTVPLYALSDKGIGSYGDLMPVVQSLGAKGAGFVGMNPVHAGFPTDPGLFSPYTPSHRRRLNALYLATDTGRSGSLIDYVKAGPTRLKNLRKVFDKTTPAPAFLAYVAAEGPALETFALHQVLSEIHGPFWCHWPAEYQDPESEACVAARAELKEEILFWSWLQWQAEEALSELQDEAKASGMAHGIYLDLAVGTHPHGAETWEDREVFALGASLGAPPDAFAAEGQNWGLAPFNPITLRDRAYAPLADTFARQLRVSGMLRIDHILGFERTFWVPQNAPGSYVAMPRDAMLAVARIEAARAGNGAGGVIVGEDLGNIPDGLREALSASGVLGCRVAMFERWTWDNPEFKPAEAYDEAAVASFSTHDLPTWLGWRQGAEITARRKAGGIDAAQEAESLAHRTREVAAIDRVMPGTDQDALHDFLARTPSRLVAVQAEVILDMVEQQNLPGTTSEYPNWRIRLPGGGEALASHEKLERVAEIMRRNDR</sequence>
<evidence type="ECO:0000256" key="8">
    <source>
        <dbReference type="ARBA" id="ARBA00031423"/>
    </source>
</evidence>
<dbReference type="InterPro" id="IPR003385">
    <property type="entry name" value="Glyco_hydro_77"/>
</dbReference>
<keyword evidence="12" id="KW-1185">Reference proteome</keyword>
<dbReference type="Proteomes" id="UP000217935">
    <property type="component" value="Chromosome"/>
</dbReference>